<proteinExistence type="predicted"/>
<dbReference type="InterPro" id="IPR039315">
    <property type="entry name" value="CheW"/>
</dbReference>
<accession>A0A9X7VYK2</accession>
<dbReference type="GO" id="GO:0006935">
    <property type="term" value="P:chemotaxis"/>
    <property type="evidence" value="ECO:0007669"/>
    <property type="project" value="InterPro"/>
</dbReference>
<dbReference type="KEGG" id="afx:JZ786_24130"/>
<evidence type="ECO:0000313" key="3">
    <source>
        <dbReference type="EMBL" id="QSO47458.1"/>
    </source>
</evidence>
<dbReference type="Pfam" id="PF01584">
    <property type="entry name" value="CheW"/>
    <property type="match status" value="1"/>
</dbReference>
<dbReference type="Gene3D" id="2.30.30.40">
    <property type="entry name" value="SH3 Domains"/>
    <property type="match status" value="1"/>
</dbReference>
<evidence type="ECO:0000313" key="4">
    <source>
        <dbReference type="Proteomes" id="UP000663505"/>
    </source>
</evidence>
<evidence type="ECO:0000259" key="1">
    <source>
        <dbReference type="PROSITE" id="PS50851"/>
    </source>
</evidence>
<dbReference type="EMBL" id="CP071182">
    <property type="protein sequence ID" value="QSO47458.1"/>
    <property type="molecule type" value="Genomic_DNA"/>
</dbReference>
<dbReference type="Proteomes" id="UP000663505">
    <property type="component" value="Chromosome"/>
</dbReference>
<dbReference type="PANTHER" id="PTHR22617">
    <property type="entry name" value="CHEMOTAXIS SENSOR HISTIDINE KINASE-RELATED"/>
    <property type="match status" value="1"/>
</dbReference>
<dbReference type="GO" id="GO:0005829">
    <property type="term" value="C:cytosol"/>
    <property type="evidence" value="ECO:0007669"/>
    <property type="project" value="TreeGrafter"/>
</dbReference>
<dbReference type="AlphaFoldDB" id="A0A9X7VYK2"/>
<dbReference type="InterPro" id="IPR036061">
    <property type="entry name" value="CheW-like_dom_sf"/>
</dbReference>
<dbReference type="SUPFAM" id="SSF50341">
    <property type="entry name" value="CheW-like"/>
    <property type="match status" value="1"/>
</dbReference>
<dbReference type="InterPro" id="IPR002545">
    <property type="entry name" value="CheW-lke_dom"/>
</dbReference>
<keyword evidence="4" id="KW-1185">Reference proteome</keyword>
<dbReference type="PROSITE" id="PS50851">
    <property type="entry name" value="CHEW"/>
    <property type="match status" value="1"/>
</dbReference>
<gene>
    <name evidence="2" type="ORF">JZ786_24130</name>
    <name evidence="3" type="ORF">JZ786_24260</name>
</gene>
<organism evidence="3 4">
    <name type="scientific">Alicyclobacillus mengziensis</name>
    <dbReference type="NCBI Taxonomy" id="2931921"/>
    <lineage>
        <taxon>Bacteria</taxon>
        <taxon>Bacillati</taxon>
        <taxon>Bacillota</taxon>
        <taxon>Bacilli</taxon>
        <taxon>Bacillales</taxon>
        <taxon>Alicyclobacillaceae</taxon>
        <taxon>Alicyclobacillus</taxon>
    </lineage>
</organism>
<sequence length="139" mass="15612">MTNTEQYVGVQVNSDNYAIPILKVHEIIRMQEITHVPNTRACVLGVIKLRGQIIPIVSLRERLGLPDAEYTKHTRVVIVTEREGHMGIIVDRVHQVLSFEDIQPPPHQGKVAYLSGLGCKGDMLVSILDLEHLIEEGMQ</sequence>
<protein>
    <submittedName>
        <fullName evidence="3">Purine-binding chemotaxis protein CheW</fullName>
    </submittedName>
</protein>
<name>A0A9X7VYK2_9BACL</name>
<dbReference type="PANTHER" id="PTHR22617:SF23">
    <property type="entry name" value="CHEMOTAXIS PROTEIN CHEW"/>
    <property type="match status" value="1"/>
</dbReference>
<dbReference type="GO" id="GO:0007165">
    <property type="term" value="P:signal transduction"/>
    <property type="evidence" value="ECO:0007669"/>
    <property type="project" value="InterPro"/>
</dbReference>
<dbReference type="KEGG" id="afx:JZ786_24260"/>
<dbReference type="EMBL" id="CP071182">
    <property type="protein sequence ID" value="QSO47434.1"/>
    <property type="molecule type" value="Genomic_DNA"/>
</dbReference>
<dbReference type="RefSeq" id="WP_206656785.1">
    <property type="nucleotide sequence ID" value="NZ_CP071182.1"/>
</dbReference>
<dbReference type="SMART" id="SM00260">
    <property type="entry name" value="CheW"/>
    <property type="match status" value="1"/>
</dbReference>
<feature type="domain" description="CheW-like" evidence="1">
    <location>
        <begin position="4"/>
        <end position="139"/>
    </location>
</feature>
<evidence type="ECO:0000313" key="2">
    <source>
        <dbReference type="EMBL" id="QSO47434.1"/>
    </source>
</evidence>
<reference evidence="3 4" key="1">
    <citation type="submission" date="2021-02" db="EMBL/GenBank/DDBJ databases">
        <title>Alicyclobacillus curvatus sp. nov. and Alicyclobacillus mengziensis sp. nov., two acidophilic bacteria isolated from acid mine drainage.</title>
        <authorList>
            <person name="Huang Y."/>
        </authorList>
    </citation>
    <scope>NUCLEOTIDE SEQUENCE [LARGE SCALE GENOMIC DNA]</scope>
    <source>
        <strain evidence="3 4">S30H14</strain>
    </source>
</reference>
<dbReference type="Gene3D" id="2.40.50.180">
    <property type="entry name" value="CheA-289, Domain 4"/>
    <property type="match status" value="1"/>
</dbReference>